<proteinExistence type="predicted"/>
<protein>
    <submittedName>
        <fullName evidence="1">Uncharacterized protein</fullName>
    </submittedName>
</protein>
<dbReference type="OrthoDB" id="4926491at2759"/>
<dbReference type="Proteomes" id="UP000034112">
    <property type="component" value="Unassembled WGS sequence"/>
</dbReference>
<comment type="caution">
    <text evidence="1">The sequence shown here is derived from an EMBL/GenBank/DDBJ whole genome shotgun (WGS) entry which is preliminary data.</text>
</comment>
<reference evidence="2" key="1">
    <citation type="journal article" date="2015" name="Genome Announc.">
        <title>Draft whole-genome sequence of the biocontrol agent Trichoderma harzianum T6776.</title>
        <authorList>
            <person name="Baroncelli R."/>
            <person name="Piaggeschi G."/>
            <person name="Fiorini L."/>
            <person name="Bertolini E."/>
            <person name="Zapparata A."/>
            <person name="Pe M.E."/>
            <person name="Sarrocco S."/>
            <person name="Vannacci G."/>
        </authorList>
    </citation>
    <scope>NUCLEOTIDE SEQUENCE [LARGE SCALE GENOMIC DNA]</scope>
    <source>
        <strain evidence="2">T6776</strain>
    </source>
</reference>
<name>A0A0F9X9K9_TRIHA</name>
<dbReference type="EMBL" id="JOKZ01000564">
    <property type="protein sequence ID" value="KKO97462.1"/>
    <property type="molecule type" value="Genomic_DNA"/>
</dbReference>
<gene>
    <name evidence="1" type="ORF">THAR02_10441</name>
</gene>
<dbReference type="AlphaFoldDB" id="A0A0F9X9K9"/>
<accession>A0A0F9X9K9</accession>
<evidence type="ECO:0000313" key="1">
    <source>
        <dbReference type="EMBL" id="KKO97462.1"/>
    </source>
</evidence>
<sequence length="125" mass="14034">MDNPTCIIVESSHSPSLECLARYLRENCRRSRKHVFAFKNIFKTNGPPVIDIKLHQNPFTPKSSAESNVTYNTLTLKAALVFGGLVNRISPLILICLVKDELGYELQSSDQNSWYFCSMGVPKGL</sequence>
<organism evidence="1 2">
    <name type="scientific">Trichoderma harzianum</name>
    <name type="common">Hypocrea lixii</name>
    <dbReference type="NCBI Taxonomy" id="5544"/>
    <lineage>
        <taxon>Eukaryota</taxon>
        <taxon>Fungi</taxon>
        <taxon>Dikarya</taxon>
        <taxon>Ascomycota</taxon>
        <taxon>Pezizomycotina</taxon>
        <taxon>Sordariomycetes</taxon>
        <taxon>Hypocreomycetidae</taxon>
        <taxon>Hypocreales</taxon>
        <taxon>Hypocreaceae</taxon>
        <taxon>Trichoderma</taxon>
    </lineage>
</organism>
<evidence type="ECO:0000313" key="2">
    <source>
        <dbReference type="Proteomes" id="UP000034112"/>
    </source>
</evidence>